<dbReference type="Proteomes" id="UP001596292">
    <property type="component" value="Unassembled WGS sequence"/>
</dbReference>
<evidence type="ECO:0000313" key="3">
    <source>
        <dbReference type="Proteomes" id="UP001596292"/>
    </source>
</evidence>
<evidence type="ECO:0000256" key="1">
    <source>
        <dbReference type="SAM" id="Phobius"/>
    </source>
</evidence>
<keyword evidence="1" id="KW-0812">Transmembrane</keyword>
<evidence type="ECO:0000313" key="2">
    <source>
        <dbReference type="EMBL" id="MFC6792725.1"/>
    </source>
</evidence>
<dbReference type="EMBL" id="JBHSWN010000001">
    <property type="protein sequence ID" value="MFC6792725.1"/>
    <property type="molecule type" value="Genomic_DNA"/>
</dbReference>
<keyword evidence="1" id="KW-0472">Membrane</keyword>
<comment type="caution">
    <text evidence="2">The sequence shown here is derived from an EMBL/GenBank/DDBJ whole genome shotgun (WGS) entry which is preliminary data.</text>
</comment>
<dbReference type="RefSeq" id="WP_378974934.1">
    <property type="nucleotide sequence ID" value="NZ_JBHSWN010000001.1"/>
</dbReference>
<keyword evidence="3" id="KW-1185">Reference proteome</keyword>
<feature type="transmembrane region" description="Helical" evidence="1">
    <location>
        <begin position="17"/>
        <end position="37"/>
    </location>
</feature>
<name>A0ABW2BR64_9HYPH</name>
<keyword evidence="1" id="KW-1133">Transmembrane helix</keyword>
<reference evidence="3" key="1">
    <citation type="journal article" date="2019" name="Int. J. Syst. Evol. Microbiol.">
        <title>The Global Catalogue of Microorganisms (GCM) 10K type strain sequencing project: providing services to taxonomists for standard genome sequencing and annotation.</title>
        <authorList>
            <consortium name="The Broad Institute Genomics Platform"/>
            <consortium name="The Broad Institute Genome Sequencing Center for Infectious Disease"/>
            <person name="Wu L."/>
            <person name="Ma J."/>
        </authorList>
    </citation>
    <scope>NUCLEOTIDE SEQUENCE [LARGE SCALE GENOMIC DNA]</scope>
    <source>
        <strain evidence="3">CCUG 48316</strain>
    </source>
</reference>
<accession>A0ABW2BR64</accession>
<organism evidence="2 3">
    <name type="scientific">Methylobacterium komagatae</name>
    <dbReference type="NCBI Taxonomy" id="374425"/>
    <lineage>
        <taxon>Bacteria</taxon>
        <taxon>Pseudomonadati</taxon>
        <taxon>Pseudomonadota</taxon>
        <taxon>Alphaproteobacteria</taxon>
        <taxon>Hyphomicrobiales</taxon>
        <taxon>Methylobacteriaceae</taxon>
        <taxon>Methylobacterium</taxon>
    </lineage>
</organism>
<proteinExistence type="predicted"/>
<protein>
    <submittedName>
        <fullName evidence="2">Uncharacterized protein</fullName>
    </submittedName>
</protein>
<gene>
    <name evidence="2" type="ORF">ACFQE0_26095</name>
</gene>
<sequence>MLSTLHTYLASLPADDALIASVLVALVPALVLFAAGFEACRAADRAAAKSWAQ</sequence>